<keyword evidence="3" id="KW-1185">Reference proteome</keyword>
<evidence type="ECO:0000313" key="2">
    <source>
        <dbReference type="EMBL" id="PFX14679.1"/>
    </source>
</evidence>
<feature type="compositionally biased region" description="Polar residues" evidence="1">
    <location>
        <begin position="9"/>
        <end position="19"/>
    </location>
</feature>
<protein>
    <submittedName>
        <fullName evidence="2">Uncharacterized protein</fullName>
    </submittedName>
</protein>
<gene>
    <name evidence="2" type="ORF">AWC38_SpisGene21143</name>
</gene>
<dbReference type="EMBL" id="LSMT01000746">
    <property type="protein sequence ID" value="PFX14679.1"/>
    <property type="molecule type" value="Genomic_DNA"/>
</dbReference>
<comment type="caution">
    <text evidence="2">The sequence shown here is derived from an EMBL/GenBank/DDBJ whole genome shotgun (WGS) entry which is preliminary data.</text>
</comment>
<evidence type="ECO:0000313" key="3">
    <source>
        <dbReference type="Proteomes" id="UP000225706"/>
    </source>
</evidence>
<organism evidence="2 3">
    <name type="scientific">Stylophora pistillata</name>
    <name type="common">Smooth cauliflower coral</name>
    <dbReference type="NCBI Taxonomy" id="50429"/>
    <lineage>
        <taxon>Eukaryota</taxon>
        <taxon>Metazoa</taxon>
        <taxon>Cnidaria</taxon>
        <taxon>Anthozoa</taxon>
        <taxon>Hexacorallia</taxon>
        <taxon>Scleractinia</taxon>
        <taxon>Astrocoeniina</taxon>
        <taxon>Pocilloporidae</taxon>
        <taxon>Stylophora</taxon>
    </lineage>
</organism>
<feature type="region of interest" description="Disordered" evidence="1">
    <location>
        <begin position="1"/>
        <end position="22"/>
    </location>
</feature>
<name>A0A2B4RD13_STYPI</name>
<proteinExistence type="predicted"/>
<reference evidence="3" key="1">
    <citation type="journal article" date="2017" name="bioRxiv">
        <title>Comparative analysis of the genomes of Stylophora pistillata and Acropora digitifera provides evidence for extensive differences between species of corals.</title>
        <authorList>
            <person name="Voolstra C.R."/>
            <person name="Li Y."/>
            <person name="Liew Y.J."/>
            <person name="Baumgarten S."/>
            <person name="Zoccola D."/>
            <person name="Flot J.-F."/>
            <person name="Tambutte S."/>
            <person name="Allemand D."/>
            <person name="Aranda M."/>
        </authorList>
    </citation>
    <scope>NUCLEOTIDE SEQUENCE [LARGE SCALE GENOMIC DNA]</scope>
</reference>
<evidence type="ECO:0000256" key="1">
    <source>
        <dbReference type="SAM" id="MobiDB-lite"/>
    </source>
</evidence>
<feature type="region of interest" description="Disordered" evidence="1">
    <location>
        <begin position="36"/>
        <end position="55"/>
    </location>
</feature>
<accession>A0A2B4RD13</accession>
<dbReference type="Proteomes" id="UP000225706">
    <property type="component" value="Unassembled WGS sequence"/>
</dbReference>
<dbReference type="AlphaFoldDB" id="A0A2B4RD13"/>
<dbReference type="OrthoDB" id="5969547at2759"/>
<sequence>MLGDVLQDSFETSPHQSMDSCLDYEEPPAEAILKKIKHPSTRKQPVNGLSSDFHDYDEPEGVIVLSHNEENHDPAIKDNTDFHDYADLDDQAIIDNIHFHDYADPDDDNDDEVDNKNCHVVLDEYSSCHHDYADPDE</sequence>